<protein>
    <submittedName>
        <fullName evidence="2">Uncharacterized protein</fullName>
    </submittedName>
</protein>
<gene>
    <name evidence="2" type="ORF">V5O48_013088</name>
</gene>
<organism evidence="2 3">
    <name type="scientific">Marasmius crinis-equi</name>
    <dbReference type="NCBI Taxonomy" id="585013"/>
    <lineage>
        <taxon>Eukaryota</taxon>
        <taxon>Fungi</taxon>
        <taxon>Dikarya</taxon>
        <taxon>Basidiomycota</taxon>
        <taxon>Agaricomycotina</taxon>
        <taxon>Agaricomycetes</taxon>
        <taxon>Agaricomycetidae</taxon>
        <taxon>Agaricales</taxon>
        <taxon>Marasmiineae</taxon>
        <taxon>Marasmiaceae</taxon>
        <taxon>Marasmius</taxon>
    </lineage>
</organism>
<feature type="region of interest" description="Disordered" evidence="1">
    <location>
        <begin position="38"/>
        <end position="111"/>
    </location>
</feature>
<evidence type="ECO:0000313" key="2">
    <source>
        <dbReference type="EMBL" id="KAL0568886.1"/>
    </source>
</evidence>
<proteinExistence type="predicted"/>
<sequence>MSSTEPSNWARVLRNKKEYSPIVMGHIDILPLLSSAAAREVEAEGKGVQEGVDAFDAPDTNEPPPLEPEPEQTGQKRKLQSRTNEKRARKRAKLSDRVKDAAEAPRKMRESVQTTFEAWDLPSRSDGYAARPTDGEEMKGAKCRYELEDLEKQGIRVIPWNGRVHKPILDSKGRVIAVLVGALDDPTFVDDCLSFHNAILQRRHRFSSADSRQDRGNFPAQRQGVSYGTGQAAPMRIANRKYGDLMAELLGTREAARISGYQSAAFARWSPDNYQLYQETKTFIQEHKDTYKVRWNFNGSVFACATINFGPQTCTFKHRDVQNLPHGWCAVTAMGSFDHCKGGHLVLWDLGIALEFPAGSTILLPSATLIHSNVPVGPNETRTSYTQYSAGALFRWVKHGGRNLGQLEVQDKAAFEEHKAGLKAKAGLAGVERFSTLDDLIAKGHVS</sequence>
<name>A0ABR3F116_9AGAR</name>
<accession>A0ABR3F116</accession>
<evidence type="ECO:0000256" key="1">
    <source>
        <dbReference type="SAM" id="MobiDB-lite"/>
    </source>
</evidence>
<dbReference type="Gene3D" id="3.60.130.30">
    <property type="match status" value="1"/>
</dbReference>
<evidence type="ECO:0000313" key="3">
    <source>
        <dbReference type="Proteomes" id="UP001465976"/>
    </source>
</evidence>
<reference evidence="2 3" key="1">
    <citation type="submission" date="2024-02" db="EMBL/GenBank/DDBJ databases">
        <title>A draft genome for the cacao thread blight pathogen Marasmius crinis-equi.</title>
        <authorList>
            <person name="Cohen S.P."/>
            <person name="Baruah I.K."/>
            <person name="Amoako-Attah I."/>
            <person name="Bukari Y."/>
            <person name="Meinhardt L.W."/>
            <person name="Bailey B.A."/>
        </authorList>
    </citation>
    <scope>NUCLEOTIDE SEQUENCE [LARGE SCALE GENOMIC DNA]</scope>
    <source>
        <strain evidence="2 3">GH-76</strain>
    </source>
</reference>
<comment type="caution">
    <text evidence="2">The sequence shown here is derived from an EMBL/GenBank/DDBJ whole genome shotgun (WGS) entry which is preliminary data.</text>
</comment>
<keyword evidence="3" id="KW-1185">Reference proteome</keyword>
<dbReference type="Proteomes" id="UP001465976">
    <property type="component" value="Unassembled WGS sequence"/>
</dbReference>
<feature type="compositionally biased region" description="Basic and acidic residues" evidence="1">
    <location>
        <begin position="93"/>
        <end position="110"/>
    </location>
</feature>
<dbReference type="EMBL" id="JBAHYK010001238">
    <property type="protein sequence ID" value="KAL0568886.1"/>
    <property type="molecule type" value="Genomic_DNA"/>
</dbReference>